<feature type="transmembrane region" description="Helical" evidence="6">
    <location>
        <begin position="740"/>
        <end position="758"/>
    </location>
</feature>
<dbReference type="OrthoDB" id="9766372at2"/>
<evidence type="ECO:0000256" key="3">
    <source>
        <dbReference type="ARBA" id="ARBA00022692"/>
    </source>
</evidence>
<sequence length="772" mass="83824">MFSRIIRNDIKSSKLMTAAIFLIITSAAVLVSLTVMLSVNLSGAVDALMVQAKTPHFMQMHSGPIDMLRLDDFAKQNTLVEEYQVAKFLNIEGSQIVINGKSLVDSVQDNGFSMQNDKFDYLMDFDGNVIQVTDGFIYLPIYCMKDKLAQVGDMVTVAGKPFVVAGFLRDSQMNSLLSSSKRFLVSSSDYAQLASSGNVEYLIEFRLFDLSQLGSFENTYTAAGLEANGPTITYPLFKLINVISDGLMVAIILLVSVLILAIAFLCIRLTLLAKIEDDYREIGVMKAIGLRVSDIRGLYFAKYAAIAALSCILGYVLSLPLQDFMLRNIRLFLGESQNAAIAPLVSVFGIAVVFTAITTYVNHVLRRFKHLSAADALRYRGEPSCKTGARGFTLGKGRILGANVFLGLKDVLARKHLYATMFIVLVLATFIMLVPQNLYTTISSKSFITYMGMGSCDLRLDLQQVSDIPRKAGEIAKAMETDETIDSFVVLFTKRFEVPMADGTVENLNVELGDHSVFPVTYAKGNAPANPGEIALSSINAVELDKTIGDTLVLKDDGKERSLTVCGIYSDITNGGKTAKATFSSSLDSVLWGVIAARLQDPGIVLLVAKTYSNRFTYAKVSGVGQYIEQTFGSTMGSIKKASVAAMIVSLLVSALIASLFIKMLIAKDRYPIAVMKALGFTNEDISIQYISRSVFVLFFAIVLGTVLANTLGEFLAGSIIASLGATVFSFVVRPLSAYLISPLLLLSCVILATFLTTSSSGNLSISDTIKE</sequence>
<dbReference type="InterPro" id="IPR003838">
    <property type="entry name" value="ABC3_permease_C"/>
</dbReference>
<keyword evidence="5 6" id="KW-0472">Membrane</keyword>
<dbReference type="AlphaFoldDB" id="G8QQR1"/>
<feature type="transmembrane region" description="Helical" evidence="6">
    <location>
        <begin position="341"/>
        <end position="361"/>
    </location>
</feature>
<dbReference type="Proteomes" id="UP000005632">
    <property type="component" value="Chromosome"/>
</dbReference>
<accession>G8QQR1</accession>
<evidence type="ECO:0000313" key="8">
    <source>
        <dbReference type="EMBL" id="AEV28692.1"/>
    </source>
</evidence>
<dbReference type="Pfam" id="PF02687">
    <property type="entry name" value="FtsX"/>
    <property type="match status" value="2"/>
</dbReference>
<dbReference type="PANTHER" id="PTHR30287">
    <property type="entry name" value="MEMBRANE COMPONENT OF PREDICTED ABC SUPERFAMILY METABOLITE UPTAKE TRANSPORTER"/>
    <property type="match status" value="1"/>
</dbReference>
<feature type="domain" description="ABC3 transporter permease C-terminal" evidence="7">
    <location>
        <begin position="254"/>
        <end position="358"/>
    </location>
</feature>
<feature type="transmembrane region" description="Helical" evidence="6">
    <location>
        <begin position="247"/>
        <end position="271"/>
    </location>
</feature>
<evidence type="ECO:0000256" key="1">
    <source>
        <dbReference type="ARBA" id="ARBA00004651"/>
    </source>
</evidence>
<evidence type="ECO:0000256" key="6">
    <source>
        <dbReference type="SAM" id="Phobius"/>
    </source>
</evidence>
<dbReference type="GO" id="GO:0005886">
    <property type="term" value="C:plasma membrane"/>
    <property type="evidence" value="ECO:0007669"/>
    <property type="project" value="UniProtKB-SubCell"/>
</dbReference>
<dbReference type="RefSeq" id="WP_014269541.1">
    <property type="nucleotide sequence ID" value="NC_016633.1"/>
</dbReference>
<proteinExistence type="predicted"/>
<dbReference type="KEGG" id="sgp:SpiGrapes_0865"/>
<protein>
    <submittedName>
        <fullName evidence="8">ABC-type transport system, involved in lipoprotein release, permease component</fullName>
    </submittedName>
</protein>
<dbReference type="eggNOG" id="COG0577">
    <property type="taxonomic scope" value="Bacteria"/>
</dbReference>
<organism evidence="8 9">
    <name type="scientific">Sphaerochaeta pleomorpha (strain ATCC BAA-1885 / DSM 22778 / Grapes)</name>
    <dbReference type="NCBI Taxonomy" id="158190"/>
    <lineage>
        <taxon>Bacteria</taxon>
        <taxon>Pseudomonadati</taxon>
        <taxon>Spirochaetota</taxon>
        <taxon>Spirochaetia</taxon>
        <taxon>Spirochaetales</taxon>
        <taxon>Sphaerochaetaceae</taxon>
        <taxon>Sphaerochaeta</taxon>
    </lineage>
</organism>
<feature type="transmembrane region" description="Helical" evidence="6">
    <location>
        <begin position="687"/>
        <end position="709"/>
    </location>
</feature>
<keyword evidence="9" id="KW-1185">Reference proteome</keyword>
<gene>
    <name evidence="8" type="ordered locus">SpiGrapes_0865</name>
</gene>
<keyword evidence="2" id="KW-1003">Cell membrane</keyword>
<dbReference type="EMBL" id="CP003155">
    <property type="protein sequence ID" value="AEV28692.1"/>
    <property type="molecule type" value="Genomic_DNA"/>
</dbReference>
<evidence type="ECO:0000256" key="4">
    <source>
        <dbReference type="ARBA" id="ARBA00022989"/>
    </source>
</evidence>
<feature type="transmembrane region" description="Helical" evidence="6">
    <location>
        <begin position="644"/>
        <end position="666"/>
    </location>
</feature>
<feature type="transmembrane region" description="Helical" evidence="6">
    <location>
        <begin position="417"/>
        <end position="435"/>
    </location>
</feature>
<dbReference type="HOGENOM" id="CLU_011038_0_0_12"/>
<evidence type="ECO:0000256" key="5">
    <source>
        <dbReference type="ARBA" id="ARBA00023136"/>
    </source>
</evidence>
<keyword evidence="8" id="KW-0449">Lipoprotein</keyword>
<comment type="subcellular location">
    <subcellularLocation>
        <location evidence="1">Cell membrane</location>
        <topology evidence="1">Multi-pass membrane protein</topology>
    </subcellularLocation>
</comment>
<keyword evidence="4 6" id="KW-1133">Transmembrane helix</keyword>
<evidence type="ECO:0000256" key="2">
    <source>
        <dbReference type="ARBA" id="ARBA00022475"/>
    </source>
</evidence>
<dbReference type="STRING" id="158190.SpiGrapes_0865"/>
<evidence type="ECO:0000259" key="7">
    <source>
        <dbReference type="Pfam" id="PF02687"/>
    </source>
</evidence>
<evidence type="ECO:0000313" key="9">
    <source>
        <dbReference type="Proteomes" id="UP000005632"/>
    </source>
</evidence>
<feature type="transmembrane region" description="Helical" evidence="6">
    <location>
        <begin position="300"/>
        <end position="321"/>
    </location>
</feature>
<reference evidence="8 9" key="1">
    <citation type="submission" date="2011-11" db="EMBL/GenBank/DDBJ databases">
        <title>Complete sequence of Spirochaeta sp. grapes.</title>
        <authorList>
            <consortium name="US DOE Joint Genome Institute"/>
            <person name="Lucas S."/>
            <person name="Han J."/>
            <person name="Lapidus A."/>
            <person name="Cheng J.-F."/>
            <person name="Goodwin L."/>
            <person name="Pitluck S."/>
            <person name="Peters L."/>
            <person name="Ovchinnikova G."/>
            <person name="Munk A.C."/>
            <person name="Detter J.C."/>
            <person name="Han C."/>
            <person name="Tapia R."/>
            <person name="Land M."/>
            <person name="Hauser L."/>
            <person name="Kyrpides N."/>
            <person name="Ivanova N."/>
            <person name="Pagani I."/>
            <person name="Ritalahtilisa K."/>
            <person name="Loeffler F."/>
            <person name="Woyke T."/>
        </authorList>
    </citation>
    <scope>NUCLEOTIDE SEQUENCE [LARGE SCALE GENOMIC DNA]</scope>
    <source>
        <strain evidence="9">ATCC BAA-1885 / DSM 22778 / Grapes</strain>
    </source>
</reference>
<dbReference type="InterPro" id="IPR038766">
    <property type="entry name" value="Membrane_comp_ABC_pdt"/>
</dbReference>
<keyword evidence="3 6" id="KW-0812">Transmembrane</keyword>
<feature type="domain" description="ABC3 transporter permease C-terminal" evidence="7">
    <location>
        <begin position="645"/>
        <end position="758"/>
    </location>
</feature>
<dbReference type="PANTHER" id="PTHR30287:SF2">
    <property type="entry name" value="BLL1001 PROTEIN"/>
    <property type="match status" value="1"/>
</dbReference>
<name>G8QQR1_SPHPG</name>
<feature type="transmembrane region" description="Helical" evidence="6">
    <location>
        <begin position="715"/>
        <end position="733"/>
    </location>
</feature>